<accession>A0A8J2KFQ3</accession>
<dbReference type="InterPro" id="IPR015142">
    <property type="entry name" value="Smac_DIABLO"/>
</dbReference>
<gene>
    <name evidence="1" type="ORF">AFUS01_LOCUS22643</name>
</gene>
<dbReference type="OrthoDB" id="6153032at2759"/>
<dbReference type="EMBL" id="CAJVCH010265355">
    <property type="protein sequence ID" value="CAG7734244.1"/>
    <property type="molecule type" value="Genomic_DNA"/>
</dbReference>
<dbReference type="Pfam" id="PF09057">
    <property type="entry name" value="Smac_DIABLO"/>
    <property type="match status" value="1"/>
</dbReference>
<dbReference type="PANTHER" id="PTHR32247:SF3">
    <property type="entry name" value="DIABLO IAP-BINDING MITOCHONDRIAL PROTEIN"/>
    <property type="match status" value="1"/>
</dbReference>
<dbReference type="GO" id="GO:0005739">
    <property type="term" value="C:mitochondrion"/>
    <property type="evidence" value="ECO:0007669"/>
    <property type="project" value="InterPro"/>
</dbReference>
<dbReference type="AlphaFoldDB" id="A0A8J2KFQ3"/>
<reference evidence="1" key="1">
    <citation type="submission" date="2021-06" db="EMBL/GenBank/DDBJ databases">
        <authorList>
            <person name="Hodson N. C."/>
            <person name="Mongue J. A."/>
            <person name="Jaron S. K."/>
        </authorList>
    </citation>
    <scope>NUCLEOTIDE SEQUENCE</scope>
</reference>
<organism evidence="1 2">
    <name type="scientific">Allacma fusca</name>
    <dbReference type="NCBI Taxonomy" id="39272"/>
    <lineage>
        <taxon>Eukaryota</taxon>
        <taxon>Metazoa</taxon>
        <taxon>Ecdysozoa</taxon>
        <taxon>Arthropoda</taxon>
        <taxon>Hexapoda</taxon>
        <taxon>Collembola</taxon>
        <taxon>Symphypleona</taxon>
        <taxon>Sminthuridae</taxon>
        <taxon>Allacma</taxon>
    </lineage>
</organism>
<comment type="caution">
    <text evidence="1">The sequence shown here is derived from an EMBL/GenBank/DDBJ whole genome shotgun (WGS) entry which is preliminary data.</text>
</comment>
<dbReference type="GO" id="GO:0008631">
    <property type="term" value="P:intrinsic apoptotic signaling pathway in response to oxidative stress"/>
    <property type="evidence" value="ECO:0007669"/>
    <property type="project" value="TreeGrafter"/>
</dbReference>
<evidence type="ECO:0000313" key="2">
    <source>
        <dbReference type="Proteomes" id="UP000708208"/>
    </source>
</evidence>
<dbReference type="Proteomes" id="UP000708208">
    <property type="component" value="Unassembled WGS sequence"/>
</dbReference>
<dbReference type="GO" id="GO:0051402">
    <property type="term" value="P:neuron apoptotic process"/>
    <property type="evidence" value="ECO:0007669"/>
    <property type="project" value="TreeGrafter"/>
</dbReference>
<dbReference type="PANTHER" id="PTHR32247">
    <property type="entry name" value="DIABLO HOMOLOG, MITOCHONDRIAL"/>
    <property type="match status" value="1"/>
</dbReference>
<name>A0A8J2KFQ3_9HEXA</name>
<proteinExistence type="predicted"/>
<keyword evidence="2" id="KW-1185">Reference proteome</keyword>
<evidence type="ECO:0000313" key="1">
    <source>
        <dbReference type="EMBL" id="CAG7734244.1"/>
    </source>
</evidence>
<sequence>MFNVPSLLRFSKLFYSCGYLARKLHSPSQIKYLPQIEFSFKETGRGKKIFPCGALIGSVVAVALCECCQKENCSKCKDSLKPPEPPCKDPPSKCPACGTCFAGKKPIAWEKEDLTHSFLLRQANILTIDSITRVLSETMSAIEDYHAQYRRLIEMLMDLMEDSRCATDTRAELINCKQIVVRSSIEDMKKSILELESYLESVSRLAHASAETAFLANAEYASVALMERLNSIVCQVKDIKEKTLDAERASNELHSLIIVESGRGLK</sequence>
<protein>
    <submittedName>
        <fullName evidence="1">Uncharacterized protein</fullName>
    </submittedName>
</protein>